<keyword evidence="2" id="KW-1185">Reference proteome</keyword>
<reference evidence="1 2" key="1">
    <citation type="journal article" date="2018" name="Front. Microbiol.">
        <title>Jumbo Bacteriophages Are Represented Within an Increasing Diversity of Environmental Viruses Infecting the Emerging Phytopathogen, Dickeya solani.</title>
        <authorList>
            <person name="Day A.W."/>
            <person name="Ahn J."/>
            <person name="Salmond G.P.C."/>
        </authorList>
    </citation>
    <scope>NUCLEOTIDE SEQUENCE [LARGE SCALE GENOMIC DNA]</scope>
</reference>
<evidence type="ECO:0000313" key="2">
    <source>
        <dbReference type="Proteomes" id="UP000262440"/>
    </source>
</evidence>
<gene>
    <name evidence="1" type="ORF">AD1_122</name>
</gene>
<evidence type="ECO:0000313" key="1">
    <source>
        <dbReference type="EMBL" id="AXG67166.1"/>
    </source>
</evidence>
<accession>A0A384ZY66</accession>
<organism evidence="1 2">
    <name type="scientific">Dickeya phage vB_DsoM_AD1</name>
    <dbReference type="NCBI Taxonomy" id="2283029"/>
    <lineage>
        <taxon>Viruses</taxon>
        <taxon>Duplodnaviria</taxon>
        <taxon>Heunggongvirae</taxon>
        <taxon>Uroviricota</taxon>
        <taxon>Caudoviricetes</taxon>
        <taxon>Alexandravirus</taxon>
        <taxon>Alexandravirus AD1</taxon>
    </lineage>
</organism>
<dbReference type="EMBL" id="MH460463">
    <property type="protein sequence ID" value="AXG67166.1"/>
    <property type="molecule type" value="Genomic_DNA"/>
</dbReference>
<protein>
    <submittedName>
        <fullName evidence="1">Uncharacterized protein</fullName>
    </submittedName>
</protein>
<dbReference type="Proteomes" id="UP000262440">
    <property type="component" value="Segment"/>
</dbReference>
<name>A0A384ZY66_9CAUD</name>
<proteinExistence type="predicted"/>
<sequence>MRTVLHRTMNFAYLDGGVPRVVTARVMIQHPLGLQGSALHVMSHIAMQRTNLFYINDEDVEMQSDILVTDHISWKFNDRSITAIPRAKKDPSNYSCICCALADYFERCMQVWLRNRRDAIDFITVDVVVADHEDAHYIEDIKPELGREFFEASVFVLETSSRTWSNMGVLITDKQRFSGHTIFLSEKGRDTVSSSHLQINVTGFNPYGAPGDSGSLHNVLGDFTDKFGIFNGLLLIKENTK</sequence>